<evidence type="ECO:0000256" key="3">
    <source>
        <dbReference type="ARBA" id="ARBA00022801"/>
    </source>
</evidence>
<dbReference type="CDD" id="cd06262">
    <property type="entry name" value="metallo-hydrolase-like_MBL-fold"/>
    <property type="match status" value="1"/>
</dbReference>
<evidence type="ECO:0000256" key="4">
    <source>
        <dbReference type="ARBA" id="ARBA00022833"/>
    </source>
</evidence>
<dbReference type="Proteomes" id="UP001298681">
    <property type="component" value="Unassembled WGS sequence"/>
</dbReference>
<dbReference type="PANTHER" id="PTHR46233">
    <property type="entry name" value="HYDROXYACYLGLUTATHIONE HYDROLASE GLOC"/>
    <property type="match status" value="1"/>
</dbReference>
<dbReference type="SMART" id="SM00849">
    <property type="entry name" value="Lactamase_B"/>
    <property type="match status" value="1"/>
</dbReference>
<feature type="domain" description="Metallo-beta-lactamase" evidence="5">
    <location>
        <begin position="12"/>
        <end position="187"/>
    </location>
</feature>
<dbReference type="InterPro" id="IPR001279">
    <property type="entry name" value="Metallo-B-lactamas"/>
</dbReference>
<comment type="cofactor">
    <cofactor evidence="1">
        <name>Zn(2+)</name>
        <dbReference type="ChEBI" id="CHEBI:29105"/>
    </cofactor>
</comment>
<dbReference type="PANTHER" id="PTHR46233:SF3">
    <property type="entry name" value="HYDROXYACYLGLUTATHIONE HYDROLASE GLOC"/>
    <property type="match status" value="1"/>
</dbReference>
<gene>
    <name evidence="6" type="ORF">L0P57_02510</name>
</gene>
<name>A0ABS9MG91_9FIRM</name>
<reference evidence="6 7" key="1">
    <citation type="submission" date="2022-01" db="EMBL/GenBank/DDBJ databases">
        <title>Collection of gut derived symbiotic bacterial strains cultured from healthy donors.</title>
        <authorList>
            <person name="Lin H."/>
            <person name="Kohout C."/>
            <person name="Waligurski E."/>
            <person name="Pamer E.G."/>
        </authorList>
    </citation>
    <scope>NUCLEOTIDE SEQUENCE [LARGE SCALE GENOMIC DNA]</scope>
    <source>
        <strain evidence="6 7">DFI.7.58</strain>
    </source>
</reference>
<dbReference type="InterPro" id="IPR036866">
    <property type="entry name" value="RibonucZ/Hydroxyglut_hydro"/>
</dbReference>
<dbReference type="InterPro" id="IPR051453">
    <property type="entry name" value="MBL_Glyoxalase_II"/>
</dbReference>
<comment type="caution">
    <text evidence="6">The sequence shown here is derived from an EMBL/GenBank/DDBJ whole genome shotgun (WGS) entry which is preliminary data.</text>
</comment>
<evidence type="ECO:0000259" key="5">
    <source>
        <dbReference type="SMART" id="SM00849"/>
    </source>
</evidence>
<dbReference type="RefSeq" id="WP_191396009.1">
    <property type="nucleotide sequence ID" value="NZ_JAKNHQ010000002.1"/>
</dbReference>
<protein>
    <submittedName>
        <fullName evidence="6">MBL fold metallo-hydrolase</fullName>
    </submittedName>
</protein>
<dbReference type="Gene3D" id="3.60.15.10">
    <property type="entry name" value="Ribonuclease Z/Hydroxyacylglutathione hydrolase-like"/>
    <property type="match status" value="1"/>
</dbReference>
<evidence type="ECO:0000256" key="1">
    <source>
        <dbReference type="ARBA" id="ARBA00001947"/>
    </source>
</evidence>
<keyword evidence="4" id="KW-0862">Zinc</keyword>
<evidence type="ECO:0000313" key="6">
    <source>
        <dbReference type="EMBL" id="MCG4609818.1"/>
    </source>
</evidence>
<keyword evidence="3" id="KW-0378">Hydrolase</keyword>
<dbReference type="Pfam" id="PF00753">
    <property type="entry name" value="Lactamase_B"/>
    <property type="match status" value="1"/>
</dbReference>
<keyword evidence="7" id="KW-1185">Reference proteome</keyword>
<organism evidence="6 7">
    <name type="scientific">Anaeromassilibacillus senegalensis</name>
    <dbReference type="NCBI Taxonomy" id="1673717"/>
    <lineage>
        <taxon>Bacteria</taxon>
        <taxon>Bacillati</taxon>
        <taxon>Bacillota</taxon>
        <taxon>Clostridia</taxon>
        <taxon>Eubacteriales</taxon>
        <taxon>Acutalibacteraceae</taxon>
        <taxon>Anaeromassilibacillus</taxon>
    </lineage>
</organism>
<proteinExistence type="predicted"/>
<evidence type="ECO:0000313" key="7">
    <source>
        <dbReference type="Proteomes" id="UP001298681"/>
    </source>
</evidence>
<sequence length="205" mass="22138">MKVTRYTGGPLPTNCYMLTDESTGASAVIDPGFVNASLLKAVEEADVQAILLTHGHWDHIAGVAEIQKKTGAKLYIDAEDELFLTDSALNLSVELTGRPLPPLKADVTVSDGDVIPLGSLRIHVLHTPGHTIGSCCYVVEGAIFSGDTLFKMSAGRTDFPTGSYPQLLASLKRLCALEGDYHVYPGHEWETTLGFERKHNPFVEG</sequence>
<dbReference type="SUPFAM" id="SSF56281">
    <property type="entry name" value="Metallo-hydrolase/oxidoreductase"/>
    <property type="match status" value="1"/>
</dbReference>
<dbReference type="EMBL" id="JAKNHQ010000002">
    <property type="protein sequence ID" value="MCG4609818.1"/>
    <property type="molecule type" value="Genomic_DNA"/>
</dbReference>
<evidence type="ECO:0000256" key="2">
    <source>
        <dbReference type="ARBA" id="ARBA00022723"/>
    </source>
</evidence>
<keyword evidence="2" id="KW-0479">Metal-binding</keyword>
<accession>A0ABS9MG91</accession>